<dbReference type="Proteomes" id="UP000504610">
    <property type="component" value="Chromosome 2"/>
</dbReference>
<accession>A0A6J0LLN9</accession>
<dbReference type="Gene3D" id="1.20.1280.50">
    <property type="match status" value="1"/>
</dbReference>
<dbReference type="InterPro" id="IPR006527">
    <property type="entry name" value="F-box-assoc_dom_typ1"/>
</dbReference>
<dbReference type="InterPro" id="IPR036047">
    <property type="entry name" value="F-box-like_dom_sf"/>
</dbReference>
<dbReference type="GeneID" id="108832160"/>
<dbReference type="KEGG" id="rsz:108832160"/>
<reference evidence="3" key="2">
    <citation type="submission" date="2025-08" db="UniProtKB">
        <authorList>
            <consortium name="RefSeq"/>
        </authorList>
    </citation>
    <scope>IDENTIFICATION</scope>
    <source>
        <tissue evidence="3">Leaf</tissue>
    </source>
</reference>
<gene>
    <name evidence="3" type="primary">LOC108832160</name>
</gene>
<dbReference type="SUPFAM" id="SSF81383">
    <property type="entry name" value="F-box domain"/>
    <property type="match status" value="1"/>
</dbReference>
<dbReference type="NCBIfam" id="TIGR01640">
    <property type="entry name" value="F_box_assoc_1"/>
    <property type="match status" value="1"/>
</dbReference>
<feature type="domain" description="F-box" evidence="1">
    <location>
        <begin position="13"/>
        <end position="63"/>
    </location>
</feature>
<evidence type="ECO:0000313" key="2">
    <source>
        <dbReference type="Proteomes" id="UP000504610"/>
    </source>
</evidence>
<dbReference type="PANTHER" id="PTHR31672">
    <property type="entry name" value="BNACNNG10540D PROTEIN"/>
    <property type="match status" value="1"/>
</dbReference>
<dbReference type="PANTHER" id="PTHR31672:SF13">
    <property type="entry name" value="F-BOX PROTEIN CPR30-LIKE"/>
    <property type="match status" value="1"/>
</dbReference>
<keyword evidence="2" id="KW-1185">Reference proteome</keyword>
<organism evidence="2 3">
    <name type="scientific">Raphanus sativus</name>
    <name type="common">Radish</name>
    <name type="synonym">Raphanus raphanistrum var. sativus</name>
    <dbReference type="NCBI Taxonomy" id="3726"/>
    <lineage>
        <taxon>Eukaryota</taxon>
        <taxon>Viridiplantae</taxon>
        <taxon>Streptophyta</taxon>
        <taxon>Embryophyta</taxon>
        <taxon>Tracheophyta</taxon>
        <taxon>Spermatophyta</taxon>
        <taxon>Magnoliopsida</taxon>
        <taxon>eudicotyledons</taxon>
        <taxon>Gunneridae</taxon>
        <taxon>Pentapetalae</taxon>
        <taxon>rosids</taxon>
        <taxon>malvids</taxon>
        <taxon>Brassicales</taxon>
        <taxon>Brassicaceae</taxon>
        <taxon>Brassiceae</taxon>
        <taxon>Raphanus</taxon>
    </lineage>
</organism>
<sequence length="402" mass="46108">MPKRKRDDVIISPSWKVYIPQDVVQEILIRLAVKSLLRLKAVSKTWRSQIESRTFHDRHLRHQHKSRNLSVLVFNDDDDASATLRTLSVGATSLSLENHSTYHLQLHPSPFKFPRVTSFGIRITSGSCDGLACLYSTFLTYVINPATRWYRKVPESRCQARIKALFERTLIASKEGQVPQIKSFPALGFGKDNVTGVYKLVWLCSSTYLNGDNQNNNTCEVFSFDSNNNTWNDVVVSCPDPVVHNMPPVHAHGSLHWLIDSLLEKQLLSFDLHTETFTVVTKLPVAYSTIHHITMCTLNNRLCLSEYKGEIQTVWSFNQDNMTWDNTYSINLRSTLTCMEYEYHYAVPPITPLSDDRLLLYDFSDGEEKLVLYNYRLNSFSKFLKAPFSSPGISYYQSLVTL</sequence>
<dbReference type="AlphaFoldDB" id="A0A6J0LLN9"/>
<dbReference type="Gene3D" id="2.120.10.80">
    <property type="entry name" value="Kelch-type beta propeller"/>
    <property type="match status" value="1"/>
</dbReference>
<dbReference type="Pfam" id="PF07734">
    <property type="entry name" value="FBA_1"/>
    <property type="match status" value="1"/>
</dbReference>
<dbReference type="InterPro" id="IPR017451">
    <property type="entry name" value="F-box-assoc_interact_dom"/>
</dbReference>
<dbReference type="CDD" id="cd22157">
    <property type="entry name" value="F-box_AtFBW1-like"/>
    <property type="match status" value="1"/>
</dbReference>
<evidence type="ECO:0000313" key="3">
    <source>
        <dbReference type="RefSeq" id="XP_018461160.1"/>
    </source>
</evidence>
<dbReference type="Pfam" id="PF00646">
    <property type="entry name" value="F-box"/>
    <property type="match status" value="1"/>
</dbReference>
<dbReference type="OrthoDB" id="1939031at2759"/>
<protein>
    <submittedName>
        <fullName evidence="3">F-box protein At1g11270-like</fullName>
    </submittedName>
</protein>
<dbReference type="InterPro" id="IPR050796">
    <property type="entry name" value="SCF_F-box_component"/>
</dbReference>
<evidence type="ECO:0000259" key="1">
    <source>
        <dbReference type="PROSITE" id="PS50181"/>
    </source>
</evidence>
<dbReference type="PROSITE" id="PS50181">
    <property type="entry name" value="FBOX"/>
    <property type="match status" value="1"/>
</dbReference>
<dbReference type="SMART" id="SM00256">
    <property type="entry name" value="FBOX"/>
    <property type="match status" value="1"/>
</dbReference>
<dbReference type="RefSeq" id="XP_018461160.1">
    <property type="nucleotide sequence ID" value="XM_018605658.1"/>
</dbReference>
<dbReference type="SUPFAM" id="SSF117281">
    <property type="entry name" value="Kelch motif"/>
    <property type="match status" value="1"/>
</dbReference>
<dbReference type="InterPro" id="IPR015915">
    <property type="entry name" value="Kelch-typ_b-propeller"/>
</dbReference>
<dbReference type="InterPro" id="IPR001810">
    <property type="entry name" value="F-box_dom"/>
</dbReference>
<proteinExistence type="predicted"/>
<name>A0A6J0LLN9_RAPSA</name>
<reference evidence="2" key="1">
    <citation type="journal article" date="2019" name="Database">
        <title>The radish genome database (RadishGD): an integrated information resource for radish genomics.</title>
        <authorList>
            <person name="Yu H.J."/>
            <person name="Baek S."/>
            <person name="Lee Y.J."/>
            <person name="Cho A."/>
            <person name="Mun J.H."/>
        </authorList>
    </citation>
    <scope>NUCLEOTIDE SEQUENCE [LARGE SCALE GENOMIC DNA]</scope>
    <source>
        <strain evidence="2">cv. WK10039</strain>
    </source>
</reference>